<evidence type="ECO:0000256" key="6">
    <source>
        <dbReference type="SAM" id="SignalP"/>
    </source>
</evidence>
<dbReference type="AlphaFoldDB" id="A0A0K8RCD9"/>
<name>A0A0K8RCD9_IXORI</name>
<evidence type="ECO:0000256" key="5">
    <source>
        <dbReference type="ARBA" id="ARBA00034321"/>
    </source>
</evidence>
<protein>
    <submittedName>
        <fullName evidence="7">Putative ixostatin</fullName>
    </submittedName>
</protein>
<comment type="subcellular location">
    <subcellularLocation>
        <location evidence="1">Secreted</location>
    </subcellularLocation>
</comment>
<feature type="chain" id="PRO_5005517331" evidence="6">
    <location>
        <begin position="24"/>
        <end position="111"/>
    </location>
</feature>
<keyword evidence="2" id="KW-0964">Secreted</keyword>
<dbReference type="GO" id="GO:0005576">
    <property type="term" value="C:extracellular region"/>
    <property type="evidence" value="ECO:0007669"/>
    <property type="project" value="UniProtKB-SubCell"/>
</dbReference>
<organism evidence="7">
    <name type="scientific">Ixodes ricinus</name>
    <name type="common">Common tick</name>
    <name type="synonym">Acarus ricinus</name>
    <dbReference type="NCBI Taxonomy" id="34613"/>
    <lineage>
        <taxon>Eukaryota</taxon>
        <taxon>Metazoa</taxon>
        <taxon>Ecdysozoa</taxon>
        <taxon>Arthropoda</taxon>
        <taxon>Chelicerata</taxon>
        <taxon>Arachnida</taxon>
        <taxon>Acari</taxon>
        <taxon>Parasitiformes</taxon>
        <taxon>Ixodida</taxon>
        <taxon>Ixodoidea</taxon>
        <taxon>Ixodidae</taxon>
        <taxon>Ixodinae</taxon>
        <taxon>Ixodes</taxon>
    </lineage>
</organism>
<dbReference type="InterPro" id="IPR021971">
    <property type="entry name" value="Salp15"/>
</dbReference>
<evidence type="ECO:0000256" key="1">
    <source>
        <dbReference type="ARBA" id="ARBA00004613"/>
    </source>
</evidence>
<evidence type="ECO:0000256" key="3">
    <source>
        <dbReference type="ARBA" id="ARBA00022729"/>
    </source>
</evidence>
<reference evidence="7" key="1">
    <citation type="submission" date="2012-12" db="EMBL/GenBank/DDBJ databases">
        <title>Identification and characterization of a phenylalanine ammonia-lyase gene family in Isatis indigotica Fort.</title>
        <authorList>
            <person name="Liu Q."/>
            <person name="Chen J."/>
            <person name="Zhou X."/>
            <person name="Di P."/>
            <person name="Xiao Y."/>
            <person name="Xuan H."/>
            <person name="Zhang L."/>
            <person name="Chen W."/>
        </authorList>
    </citation>
    <scope>NUCLEOTIDE SEQUENCE</scope>
    <source>
        <tissue evidence="7">Salivary gland</tissue>
    </source>
</reference>
<feature type="signal peptide" evidence="6">
    <location>
        <begin position="1"/>
        <end position="23"/>
    </location>
</feature>
<accession>A0A0K8RCD9</accession>
<keyword evidence="3 6" id="KW-0732">Signal</keyword>
<sequence length="111" mass="12249">MYKISLILLLTSPLVFNVTGSRAQTFSPQTSRKLSLFWSDSDLGSELDKLCANHGAQKVKSVDFTNCKMECWATFANSLASRTYPLPYGTPCGLYNKKCQPDGCWGPRGTS</sequence>
<evidence type="ECO:0000313" key="7">
    <source>
        <dbReference type="EMBL" id="JAA68741.1"/>
    </source>
</evidence>
<keyword evidence="4" id="KW-0325">Glycoprotein</keyword>
<evidence type="ECO:0000256" key="4">
    <source>
        <dbReference type="ARBA" id="ARBA00023180"/>
    </source>
</evidence>
<proteinExistence type="evidence at transcript level"/>
<dbReference type="Pfam" id="PF12115">
    <property type="entry name" value="Salp15"/>
    <property type="match status" value="1"/>
</dbReference>
<comment type="similarity">
    <text evidence="5">Belongs to the salp15 family.</text>
</comment>
<evidence type="ECO:0000256" key="2">
    <source>
        <dbReference type="ARBA" id="ARBA00022525"/>
    </source>
</evidence>
<dbReference type="EMBL" id="GADI01005067">
    <property type="protein sequence ID" value="JAA68741.1"/>
    <property type="molecule type" value="mRNA"/>
</dbReference>